<feature type="transmembrane region" description="Helical" evidence="1">
    <location>
        <begin position="374"/>
        <end position="393"/>
    </location>
</feature>
<sequence length="403" mass="44966">MVSVAMSRRRIESIIAGFFITAGMAGLAWILFAQESVRVSNGLGWDGVYYDRILRFLAAEGGSGSDIAFPYCVRVGTPWILVNILHNRLGFYGFNLIASVLFSAVLLFATRPLWRGSIKGLSAAMAASLFLYFAPIKFTVFYHDYMDPPFLLIMSCCLFFVLRRKLLIASLVCIAGIPFREASFYVLPLLVAFYIRDTERSGAKWLTGISIVAAGYVLKELMLLVTGCQSQSQLVTALFWFYRFISDPNHALASLAALSMTIGPLYVILDRQKVLEIKSDDAALFSTIAMVYCVILSIIGGSDVTRIFYSFIPLYVPLLIITFRESSITSFTLAFFGWLLTNHMLEPYQQPVSQGPNNDISGFFAQFPDYAHPAIPLVVLAIWIILATASRLIEPLERHLPNE</sequence>
<feature type="transmembrane region" description="Helical" evidence="1">
    <location>
        <begin position="201"/>
        <end position="218"/>
    </location>
</feature>
<dbReference type="RefSeq" id="WP_112100671.1">
    <property type="nucleotide sequence ID" value="NZ_QMBP01000018.1"/>
</dbReference>
<dbReference type="OrthoDB" id="8437987at2"/>
<organism evidence="2 3">
    <name type="scientific">Mesorhizobium hawassense</name>
    <dbReference type="NCBI Taxonomy" id="1209954"/>
    <lineage>
        <taxon>Bacteria</taxon>
        <taxon>Pseudomonadati</taxon>
        <taxon>Pseudomonadota</taxon>
        <taxon>Alphaproteobacteria</taxon>
        <taxon>Hyphomicrobiales</taxon>
        <taxon>Phyllobacteriaceae</taxon>
        <taxon>Mesorhizobium</taxon>
    </lineage>
</organism>
<feature type="transmembrane region" description="Helical" evidence="1">
    <location>
        <begin position="121"/>
        <end position="139"/>
    </location>
</feature>
<accession>A0A330HAE1</accession>
<name>A0A330HAE1_9HYPH</name>
<keyword evidence="1" id="KW-0472">Membrane</keyword>
<dbReference type="EMBL" id="QMBP01000018">
    <property type="protein sequence ID" value="RAZ85601.1"/>
    <property type="molecule type" value="Genomic_DNA"/>
</dbReference>
<feature type="transmembrane region" description="Helical" evidence="1">
    <location>
        <begin position="251"/>
        <end position="269"/>
    </location>
</feature>
<keyword evidence="3" id="KW-1185">Reference proteome</keyword>
<reference evidence="2 3" key="2">
    <citation type="submission" date="2018-07" db="EMBL/GenBank/DDBJ databases">
        <title>Diversity of Mesorhizobium strains in Brazil.</title>
        <authorList>
            <person name="Helene L.C.F."/>
            <person name="Dall'Agnol R."/>
            <person name="Delamuta J.R.M."/>
            <person name="Hungria M."/>
        </authorList>
    </citation>
    <scope>NUCLEOTIDE SEQUENCE [LARGE SCALE GENOMIC DNA]</scope>
    <source>
        <strain evidence="2 3">AC99b</strain>
    </source>
</reference>
<protein>
    <recommendedName>
        <fullName evidence="4">Glycosyltransferase RgtA/B/C/D-like domain-containing protein</fullName>
    </recommendedName>
</protein>
<evidence type="ECO:0000313" key="3">
    <source>
        <dbReference type="Proteomes" id="UP000251558"/>
    </source>
</evidence>
<feature type="transmembrane region" description="Helical" evidence="1">
    <location>
        <begin position="12"/>
        <end position="32"/>
    </location>
</feature>
<comment type="caution">
    <text evidence="2">The sequence shown here is derived from an EMBL/GenBank/DDBJ whole genome shotgun (WGS) entry which is preliminary data.</text>
</comment>
<dbReference type="Proteomes" id="UP000251558">
    <property type="component" value="Unassembled WGS sequence"/>
</dbReference>
<reference evidence="3" key="1">
    <citation type="submission" date="2018-06" db="EMBL/GenBank/DDBJ databases">
        <authorList>
            <person name="Helene L.C."/>
            <person name="Dall'Agnol R."/>
            <person name="Delamuta J.R."/>
            <person name="Hungria M."/>
        </authorList>
    </citation>
    <scope>NUCLEOTIDE SEQUENCE [LARGE SCALE GENOMIC DNA]</scope>
    <source>
        <strain evidence="3">AC99b</strain>
    </source>
</reference>
<feature type="transmembrane region" description="Helical" evidence="1">
    <location>
        <begin position="145"/>
        <end position="162"/>
    </location>
</feature>
<keyword evidence="1" id="KW-1133">Transmembrane helix</keyword>
<gene>
    <name evidence="2" type="ORF">DPM33_28165</name>
</gene>
<proteinExistence type="predicted"/>
<evidence type="ECO:0000313" key="2">
    <source>
        <dbReference type="EMBL" id="RAZ85601.1"/>
    </source>
</evidence>
<evidence type="ECO:0000256" key="1">
    <source>
        <dbReference type="SAM" id="Phobius"/>
    </source>
</evidence>
<feature type="transmembrane region" description="Helical" evidence="1">
    <location>
        <begin position="307"/>
        <end position="323"/>
    </location>
</feature>
<keyword evidence="1" id="KW-0812">Transmembrane</keyword>
<evidence type="ECO:0008006" key="4">
    <source>
        <dbReference type="Google" id="ProtNLM"/>
    </source>
</evidence>
<feature type="transmembrane region" description="Helical" evidence="1">
    <location>
        <begin position="89"/>
        <end position="109"/>
    </location>
</feature>
<feature type="transmembrane region" description="Helical" evidence="1">
    <location>
        <begin position="169"/>
        <end position="195"/>
    </location>
</feature>
<feature type="transmembrane region" description="Helical" evidence="1">
    <location>
        <begin position="281"/>
        <end position="301"/>
    </location>
</feature>
<dbReference type="AlphaFoldDB" id="A0A330HAE1"/>